<organism evidence="1 2">
    <name type="scientific">Roseibium aggregatum</name>
    <dbReference type="NCBI Taxonomy" id="187304"/>
    <lineage>
        <taxon>Bacteria</taxon>
        <taxon>Pseudomonadati</taxon>
        <taxon>Pseudomonadota</taxon>
        <taxon>Alphaproteobacteria</taxon>
        <taxon>Hyphomicrobiales</taxon>
        <taxon>Stappiaceae</taxon>
        <taxon>Roseibium</taxon>
    </lineage>
</organism>
<proteinExistence type="predicted"/>
<dbReference type="EMBL" id="CXST01000007">
    <property type="protein sequence ID" value="CTQ47373.1"/>
    <property type="molecule type" value="Genomic_DNA"/>
</dbReference>
<sequence length="129" mass="14547">MIAAANSPMILACQTREDVEFAAGGKFTNKAWATIAANAGDKGVSIGRYLIDFRQDLLVEKMLQFLNEEIGHLVRNPDGTPRPKEEAMKRLDAWLQNETERKEQKEFQRAKECLDNARANRPVRRAGST</sequence>
<dbReference type="Proteomes" id="UP000048926">
    <property type="component" value="Unassembled WGS sequence"/>
</dbReference>
<dbReference type="AlphaFoldDB" id="A0A0M6YCZ6"/>
<evidence type="ECO:0000313" key="1">
    <source>
        <dbReference type="EMBL" id="CTQ47373.1"/>
    </source>
</evidence>
<gene>
    <name evidence="1" type="ORF">LAL4801_05835</name>
</gene>
<name>A0A0M6YCZ6_9HYPH</name>
<protein>
    <submittedName>
        <fullName evidence="1">Uncharacterized protein</fullName>
    </submittedName>
</protein>
<evidence type="ECO:0000313" key="2">
    <source>
        <dbReference type="Proteomes" id="UP000048926"/>
    </source>
</evidence>
<reference evidence="2" key="1">
    <citation type="submission" date="2015-07" db="EMBL/GenBank/DDBJ databases">
        <authorList>
            <person name="Rodrigo-Torres Lidia"/>
            <person name="Arahal R.David."/>
        </authorList>
    </citation>
    <scope>NUCLEOTIDE SEQUENCE [LARGE SCALE GENOMIC DNA]</scope>
    <source>
        <strain evidence="2">CECT 4801</strain>
    </source>
</reference>
<accession>A0A0M6YCZ6</accession>
<keyword evidence="2" id="KW-1185">Reference proteome</keyword>